<comment type="caution">
    <text evidence="1">The sequence shown here is derived from an EMBL/GenBank/DDBJ whole genome shotgun (WGS) entry which is preliminary data.</text>
</comment>
<evidence type="ECO:0000313" key="2">
    <source>
        <dbReference type="Proteomes" id="UP000640426"/>
    </source>
</evidence>
<sequence length="313" mass="36316">MINESLTECLLAVVIVFGKGPNSGFGALEKFAVNAYECALRKTVPVYINNFNLPTYTRRLVDSLIANGFANIVIIDQASEGVATQCMLDEVERIHGCRVIRRRTNKGPRYFFDSLAYLFAEKVFFYTDPDIELPSPLPSDFVSRLLVLSKELKIGKVGCALDISDSHLFEELKVRQYDEPIAMGIAEYENRYWLTPVRPDVFDAKVDTTLALYNRRYFHLWHFFKAVRVAGEFTIKHRPWYKDKKMPANEAEYYAKICEYSSWLNTDLSGKNLFKSTPPVYLINKYKEARWRWWQIKGRMAGWAKSLIPTRRV</sequence>
<evidence type="ECO:0008006" key="3">
    <source>
        <dbReference type="Google" id="ProtNLM"/>
    </source>
</evidence>
<reference evidence="2" key="1">
    <citation type="submission" date="2020-12" db="EMBL/GenBank/DDBJ databases">
        <title>Hymenobacter sp.</title>
        <authorList>
            <person name="Kim M.K."/>
        </authorList>
    </citation>
    <scope>NUCLEOTIDE SEQUENCE [LARGE SCALE GENOMIC DNA]</scope>
    <source>
        <strain evidence="2">BT553</strain>
    </source>
</reference>
<accession>A0ABS0XLI1</accession>
<keyword evidence="2" id="KW-1185">Reference proteome</keyword>
<name>A0ABS0XLI1_9SPHN</name>
<proteinExistence type="predicted"/>
<dbReference type="Proteomes" id="UP000640426">
    <property type="component" value="Unassembled WGS sequence"/>
</dbReference>
<dbReference type="InterPro" id="IPR029044">
    <property type="entry name" value="Nucleotide-diphossugar_trans"/>
</dbReference>
<dbReference type="EMBL" id="JAELXS010000002">
    <property type="protein sequence ID" value="MBJ6120898.1"/>
    <property type="molecule type" value="Genomic_DNA"/>
</dbReference>
<gene>
    <name evidence="1" type="ORF">JAO74_03720</name>
</gene>
<protein>
    <recommendedName>
        <fullName evidence="3">Glycosyltransferase</fullName>
    </recommendedName>
</protein>
<organism evidence="1 2">
    <name type="scientific">Sphingomonas mollis</name>
    <dbReference type="NCBI Taxonomy" id="2795726"/>
    <lineage>
        <taxon>Bacteria</taxon>
        <taxon>Pseudomonadati</taxon>
        <taxon>Pseudomonadota</taxon>
        <taxon>Alphaproteobacteria</taxon>
        <taxon>Sphingomonadales</taxon>
        <taxon>Sphingomonadaceae</taxon>
        <taxon>Sphingomonas</taxon>
    </lineage>
</organism>
<evidence type="ECO:0000313" key="1">
    <source>
        <dbReference type="EMBL" id="MBJ6120898.1"/>
    </source>
</evidence>
<dbReference type="SUPFAM" id="SSF53448">
    <property type="entry name" value="Nucleotide-diphospho-sugar transferases"/>
    <property type="match status" value="1"/>
</dbReference>
<dbReference type="RefSeq" id="WP_199035299.1">
    <property type="nucleotide sequence ID" value="NZ_JAELXS010000002.1"/>
</dbReference>